<evidence type="ECO:0000259" key="20">
    <source>
        <dbReference type="SMART" id="SM00090"/>
    </source>
</evidence>
<evidence type="ECO:0000256" key="19">
    <source>
        <dbReference type="SAM" id="MobiDB-lite"/>
    </source>
</evidence>
<comment type="cofactor">
    <cofactor evidence="1">
        <name>Mg(2+)</name>
        <dbReference type="ChEBI" id="CHEBI:18420"/>
    </cofactor>
</comment>
<feature type="compositionally biased region" description="Polar residues" evidence="19">
    <location>
        <begin position="93"/>
        <end position="105"/>
    </location>
</feature>
<evidence type="ECO:0000256" key="15">
    <source>
        <dbReference type="ARBA" id="ARBA00022842"/>
    </source>
</evidence>
<evidence type="ECO:0000256" key="13">
    <source>
        <dbReference type="ARBA" id="ARBA00022801"/>
    </source>
</evidence>
<dbReference type="EC" id="2.7.11.1" evidence="4"/>
<evidence type="ECO:0000256" key="7">
    <source>
        <dbReference type="ARBA" id="ARBA00022517"/>
    </source>
</evidence>
<evidence type="ECO:0000256" key="4">
    <source>
        <dbReference type="ARBA" id="ARBA00012513"/>
    </source>
</evidence>
<dbReference type="Proteomes" id="UP001151582">
    <property type="component" value="Unassembled WGS sequence"/>
</dbReference>
<protein>
    <recommendedName>
        <fullName evidence="5">Serine/threonine-protein kinase RIO1</fullName>
        <ecNumber evidence="4">2.7.11.1</ecNumber>
    </recommendedName>
    <alternativeName>
        <fullName evidence="18">Serine/threonine-protein kinase rio1</fullName>
    </alternativeName>
</protein>
<evidence type="ECO:0000256" key="10">
    <source>
        <dbReference type="ARBA" id="ARBA00022723"/>
    </source>
</evidence>
<name>A0A9W8B0K0_9FUNG</name>
<keyword evidence="13" id="KW-0378">Hydrolase</keyword>
<evidence type="ECO:0000256" key="16">
    <source>
        <dbReference type="ARBA" id="ARBA00047899"/>
    </source>
</evidence>
<reference evidence="21" key="1">
    <citation type="submission" date="2022-07" db="EMBL/GenBank/DDBJ databases">
        <title>Phylogenomic reconstructions and comparative analyses of Kickxellomycotina fungi.</title>
        <authorList>
            <person name="Reynolds N.K."/>
            <person name="Stajich J.E."/>
            <person name="Barry K."/>
            <person name="Grigoriev I.V."/>
            <person name="Crous P."/>
            <person name="Smith M.E."/>
        </authorList>
    </citation>
    <scope>NUCLEOTIDE SEQUENCE</scope>
    <source>
        <strain evidence="21">RSA 567</strain>
    </source>
</reference>
<dbReference type="GO" id="GO:0005737">
    <property type="term" value="C:cytoplasm"/>
    <property type="evidence" value="ECO:0007669"/>
    <property type="project" value="UniProtKB-SubCell"/>
</dbReference>
<keyword evidence="15" id="KW-0460">Magnesium</keyword>
<evidence type="ECO:0000256" key="12">
    <source>
        <dbReference type="ARBA" id="ARBA00022777"/>
    </source>
</evidence>
<evidence type="ECO:0000256" key="11">
    <source>
        <dbReference type="ARBA" id="ARBA00022741"/>
    </source>
</evidence>
<evidence type="ECO:0000256" key="1">
    <source>
        <dbReference type="ARBA" id="ARBA00001946"/>
    </source>
</evidence>
<proteinExistence type="inferred from homology"/>
<feature type="compositionally biased region" description="Polar residues" evidence="19">
    <location>
        <begin position="609"/>
        <end position="618"/>
    </location>
</feature>
<keyword evidence="7" id="KW-0690">Ribosome biogenesis</keyword>
<dbReference type="Gene3D" id="3.30.200.20">
    <property type="entry name" value="Phosphorylase Kinase, domain 1"/>
    <property type="match status" value="1"/>
</dbReference>
<comment type="catalytic activity">
    <reaction evidence="17">
        <text>L-seryl-[protein] + ATP = O-phospho-L-seryl-[protein] + ADP + H(+)</text>
        <dbReference type="Rhea" id="RHEA:17989"/>
        <dbReference type="Rhea" id="RHEA-COMP:9863"/>
        <dbReference type="Rhea" id="RHEA-COMP:11604"/>
        <dbReference type="ChEBI" id="CHEBI:15378"/>
        <dbReference type="ChEBI" id="CHEBI:29999"/>
        <dbReference type="ChEBI" id="CHEBI:30616"/>
        <dbReference type="ChEBI" id="CHEBI:83421"/>
        <dbReference type="ChEBI" id="CHEBI:456216"/>
        <dbReference type="EC" id="2.7.11.1"/>
    </reaction>
</comment>
<evidence type="ECO:0000256" key="2">
    <source>
        <dbReference type="ARBA" id="ARBA00004496"/>
    </source>
</evidence>
<dbReference type="PROSITE" id="PS01245">
    <property type="entry name" value="RIO1"/>
    <property type="match status" value="1"/>
</dbReference>
<feature type="region of interest" description="Disordered" evidence="19">
    <location>
        <begin position="425"/>
        <end position="444"/>
    </location>
</feature>
<dbReference type="Pfam" id="PF01163">
    <property type="entry name" value="RIO1"/>
    <property type="match status" value="1"/>
</dbReference>
<dbReference type="InterPro" id="IPR018934">
    <property type="entry name" value="RIO_dom"/>
</dbReference>
<feature type="compositionally biased region" description="Acidic residues" evidence="19">
    <location>
        <begin position="619"/>
        <end position="639"/>
    </location>
</feature>
<dbReference type="AlphaFoldDB" id="A0A9W8B0K0"/>
<evidence type="ECO:0000256" key="17">
    <source>
        <dbReference type="ARBA" id="ARBA00048679"/>
    </source>
</evidence>
<dbReference type="InterPro" id="IPR051272">
    <property type="entry name" value="RIO-type_Ser/Thr_kinase"/>
</dbReference>
<gene>
    <name evidence="21" type="primary">rio1</name>
    <name evidence="21" type="ORF">H4R34_004457</name>
</gene>
<evidence type="ECO:0000256" key="3">
    <source>
        <dbReference type="ARBA" id="ARBA00009196"/>
    </source>
</evidence>
<keyword evidence="11" id="KW-0547">Nucleotide-binding</keyword>
<evidence type="ECO:0000256" key="6">
    <source>
        <dbReference type="ARBA" id="ARBA00022490"/>
    </source>
</evidence>
<comment type="caution">
    <text evidence="21">The sequence shown here is derived from an EMBL/GenBank/DDBJ whole genome shotgun (WGS) entry which is preliminary data.</text>
</comment>
<feature type="compositionally biased region" description="Low complexity" evidence="19">
    <location>
        <begin position="570"/>
        <end position="585"/>
    </location>
</feature>
<dbReference type="GO" id="GO:0042254">
    <property type="term" value="P:ribosome biogenesis"/>
    <property type="evidence" value="ECO:0007669"/>
    <property type="project" value="UniProtKB-KW"/>
</dbReference>
<keyword evidence="9 21" id="KW-0808">Transferase</keyword>
<dbReference type="CDD" id="cd05147">
    <property type="entry name" value="RIO1_euk"/>
    <property type="match status" value="1"/>
</dbReference>
<comment type="catalytic activity">
    <reaction evidence="16">
        <text>L-threonyl-[protein] + ATP = O-phospho-L-threonyl-[protein] + ADP + H(+)</text>
        <dbReference type="Rhea" id="RHEA:46608"/>
        <dbReference type="Rhea" id="RHEA-COMP:11060"/>
        <dbReference type="Rhea" id="RHEA-COMP:11605"/>
        <dbReference type="ChEBI" id="CHEBI:15378"/>
        <dbReference type="ChEBI" id="CHEBI:30013"/>
        <dbReference type="ChEBI" id="CHEBI:30616"/>
        <dbReference type="ChEBI" id="CHEBI:61977"/>
        <dbReference type="ChEBI" id="CHEBI:456216"/>
        <dbReference type="EC" id="2.7.11.1"/>
    </reaction>
</comment>
<feature type="compositionally biased region" description="Polar residues" evidence="19">
    <location>
        <begin position="427"/>
        <end position="443"/>
    </location>
</feature>
<dbReference type="GO" id="GO:0016787">
    <property type="term" value="F:hydrolase activity"/>
    <property type="evidence" value="ECO:0007669"/>
    <property type="project" value="UniProtKB-KW"/>
</dbReference>
<feature type="region of interest" description="Disordered" evidence="19">
    <location>
        <begin position="604"/>
        <end position="661"/>
    </location>
</feature>
<feature type="compositionally biased region" description="Basic and acidic residues" evidence="19">
    <location>
        <begin position="106"/>
        <end position="115"/>
    </location>
</feature>
<evidence type="ECO:0000256" key="8">
    <source>
        <dbReference type="ARBA" id="ARBA00022527"/>
    </source>
</evidence>
<feature type="domain" description="RIO kinase" evidence="20">
    <location>
        <begin position="148"/>
        <end position="385"/>
    </location>
</feature>
<dbReference type="SMART" id="SM00090">
    <property type="entry name" value="RIO"/>
    <property type="match status" value="1"/>
</dbReference>
<dbReference type="EMBL" id="JANBQB010000567">
    <property type="protein sequence ID" value="KAJ1975109.1"/>
    <property type="molecule type" value="Genomic_DNA"/>
</dbReference>
<dbReference type="InterPro" id="IPR000687">
    <property type="entry name" value="RIO_kinase"/>
</dbReference>
<keyword evidence="8" id="KW-0723">Serine/threonine-protein kinase</keyword>
<evidence type="ECO:0000256" key="9">
    <source>
        <dbReference type="ARBA" id="ARBA00022679"/>
    </source>
</evidence>
<keyword evidence="22" id="KW-1185">Reference proteome</keyword>
<feature type="region of interest" description="Disordered" evidence="19">
    <location>
        <begin position="93"/>
        <end position="115"/>
    </location>
</feature>
<feature type="region of interest" description="Disordered" evidence="19">
    <location>
        <begin position="552"/>
        <end position="587"/>
    </location>
</feature>
<dbReference type="FunFam" id="3.30.200.20:FF:000148">
    <property type="entry name" value="Serine/threonine-protein kinase RIO1"/>
    <property type="match status" value="1"/>
</dbReference>
<keyword evidence="12 21" id="KW-0418">Kinase</keyword>
<comment type="similarity">
    <text evidence="3">Belongs to the protein kinase superfamily. RIO-type Ser/Thr kinase family.</text>
</comment>
<dbReference type="OrthoDB" id="205248at2759"/>
<dbReference type="Gene3D" id="1.10.510.10">
    <property type="entry name" value="Transferase(Phosphotransferase) domain 1"/>
    <property type="match status" value="1"/>
</dbReference>
<evidence type="ECO:0000256" key="18">
    <source>
        <dbReference type="ARBA" id="ARBA00068838"/>
    </source>
</evidence>
<comment type="subcellular location">
    <subcellularLocation>
        <location evidence="2">Cytoplasm</location>
    </subcellularLocation>
</comment>
<sequence length="684" mass="76577">MPNVGPDECLDTVFDPVPQFTDSDDELEWSNDDAIDTWDDWENVTGAITKKYNRMRLQLQMLNPHHAAPATNSALPAVNNPRESLMVATTVGANASSRKQPTHNTALDRPKQAKEDQLSKLASRIHLESNTLAVGSRKAAGTTKVLTDKSDRATSEQVLDPRTRIILFKLLNRNFISEINGCISTGKEANVYHAITDTETHYAIKVYKTSILTFKDRDRYVTGEYRFRHGYSKHNPRKMVKVWAEKEMRNLKRLHTAGIACPEPLLLRMHVLVMGFLGDKKGWAYPRLKDAEFDASRYPALYVQLVKIMRRMYQVCHLVHADLSEYNILYHAKTLYIIDVSQSVEHDHPHAFEFLRMDCTNVNDYFSRKGVHVMNLTRLFAFIVSDTIGTSDEAMDIELEHIQRGMEAKRMQQATLSATMDAIRKPTTASSDQLAQRSDSLTTPRAAAIGSIDSATGPSQPEPEVVETTKIKKKKKKKKKSKSIVYVTTFSKEDREQVDEEVFRHAYLPRTLEEVPDYENDIYKINRGKGAELLYRKVIGLRLEGEDKADNAVAQPVGNTDTGALAKTRGSLPGLTGGSTSPSLGAEETMAPPLLQSTSLPLAADDGKQQQPSAGSEQDVSDGEEEPSDEAASDSDADADGLRLDKAPRGKRFEDRDAKKVSWHVQWTDPWFLIVKLLEAADCA</sequence>
<dbReference type="InterPro" id="IPR018935">
    <property type="entry name" value="RIO_kinase_CS"/>
</dbReference>
<evidence type="ECO:0000313" key="21">
    <source>
        <dbReference type="EMBL" id="KAJ1975109.1"/>
    </source>
</evidence>
<dbReference type="GO" id="GO:0004674">
    <property type="term" value="F:protein serine/threonine kinase activity"/>
    <property type="evidence" value="ECO:0007669"/>
    <property type="project" value="UniProtKB-KW"/>
</dbReference>
<dbReference type="GO" id="GO:0046872">
    <property type="term" value="F:metal ion binding"/>
    <property type="evidence" value="ECO:0007669"/>
    <property type="project" value="UniProtKB-KW"/>
</dbReference>
<dbReference type="SUPFAM" id="SSF56112">
    <property type="entry name" value="Protein kinase-like (PK-like)"/>
    <property type="match status" value="1"/>
</dbReference>
<dbReference type="InterPro" id="IPR011009">
    <property type="entry name" value="Kinase-like_dom_sf"/>
</dbReference>
<feature type="compositionally biased region" description="Basic and acidic residues" evidence="19">
    <location>
        <begin position="640"/>
        <end position="660"/>
    </location>
</feature>
<dbReference type="GO" id="GO:0005524">
    <property type="term" value="F:ATP binding"/>
    <property type="evidence" value="ECO:0007669"/>
    <property type="project" value="UniProtKB-KW"/>
</dbReference>
<evidence type="ECO:0000256" key="14">
    <source>
        <dbReference type="ARBA" id="ARBA00022840"/>
    </source>
</evidence>
<keyword evidence="10" id="KW-0479">Metal-binding</keyword>
<organism evidence="21 22">
    <name type="scientific">Dimargaris verticillata</name>
    <dbReference type="NCBI Taxonomy" id="2761393"/>
    <lineage>
        <taxon>Eukaryota</taxon>
        <taxon>Fungi</taxon>
        <taxon>Fungi incertae sedis</taxon>
        <taxon>Zoopagomycota</taxon>
        <taxon>Kickxellomycotina</taxon>
        <taxon>Dimargaritomycetes</taxon>
        <taxon>Dimargaritales</taxon>
        <taxon>Dimargaritaceae</taxon>
        <taxon>Dimargaris</taxon>
    </lineage>
</organism>
<dbReference type="PANTHER" id="PTHR45723">
    <property type="entry name" value="SERINE/THREONINE-PROTEIN KINASE RIO1"/>
    <property type="match status" value="1"/>
</dbReference>
<accession>A0A9W8B0K0</accession>
<keyword evidence="6" id="KW-0963">Cytoplasm</keyword>
<keyword evidence="14" id="KW-0067">ATP-binding</keyword>
<evidence type="ECO:0000256" key="5">
    <source>
        <dbReference type="ARBA" id="ARBA00016038"/>
    </source>
</evidence>
<evidence type="ECO:0000313" key="22">
    <source>
        <dbReference type="Proteomes" id="UP001151582"/>
    </source>
</evidence>